<sequence length="301" mass="33312">MTTLVLGGSKGKTSSRLASLLSENNIPFVLASRSVSNSCPYPQIHFDWLDEKTYGEPFKHGEISAVYIVAPPVTDMFPPMKAFIDFAFKEKRVRRFVLLSASSLERGGPMMGQAHDYLLKLATEHEGLEYAVLRPTWFMGVSRKSVYIASVSLTNGKIPFVSVDDIAAVASRALVDEKSHDMEHVILGQELLSYDDGWGYILWSFPVFNCNLLTCLFVKVAAILSDVLGRKITHVNLSEEQLAAGIVANGIPEDYAAILAAMDTAIAHGAENRLNNTVKKVTGRTPRKFRDFAIEKKQAWL</sequence>
<accession>A0A0F4YQE6</accession>
<evidence type="ECO:0000313" key="2">
    <source>
        <dbReference type="Proteomes" id="UP000053958"/>
    </source>
</evidence>
<keyword evidence="2" id="KW-1185">Reference proteome</keyword>
<protein>
    <recommendedName>
        <fullName evidence="3">Ergot alkaloid biosynthetic protein A</fullName>
    </recommendedName>
</protein>
<evidence type="ECO:0008006" key="3">
    <source>
        <dbReference type="Google" id="ProtNLM"/>
    </source>
</evidence>
<dbReference type="InterPro" id="IPR051604">
    <property type="entry name" value="Ergot_Alk_Oxidoreductase"/>
</dbReference>
<dbReference type="GeneID" id="25318474"/>
<dbReference type="STRING" id="1408163.A0A0F4YQE6"/>
<dbReference type="Gene3D" id="3.90.25.10">
    <property type="entry name" value="UDP-galactose 4-epimerase, domain 1"/>
    <property type="match status" value="1"/>
</dbReference>
<dbReference type="PANTHER" id="PTHR43162:SF1">
    <property type="entry name" value="PRESTALK A DIFFERENTIATION PROTEIN A"/>
    <property type="match status" value="1"/>
</dbReference>
<gene>
    <name evidence="1" type="ORF">T310_6162</name>
</gene>
<dbReference type="RefSeq" id="XP_013326450.1">
    <property type="nucleotide sequence ID" value="XM_013470996.1"/>
</dbReference>
<dbReference type="InterPro" id="IPR036291">
    <property type="entry name" value="NAD(P)-bd_dom_sf"/>
</dbReference>
<dbReference type="OrthoDB" id="9997102at2759"/>
<name>A0A0F4YQE6_RASE3</name>
<organism evidence="1 2">
    <name type="scientific">Rasamsonia emersonii (strain ATCC 16479 / CBS 393.64 / IMI 116815)</name>
    <dbReference type="NCBI Taxonomy" id="1408163"/>
    <lineage>
        <taxon>Eukaryota</taxon>
        <taxon>Fungi</taxon>
        <taxon>Dikarya</taxon>
        <taxon>Ascomycota</taxon>
        <taxon>Pezizomycotina</taxon>
        <taxon>Eurotiomycetes</taxon>
        <taxon>Eurotiomycetidae</taxon>
        <taxon>Eurotiales</taxon>
        <taxon>Trichocomaceae</taxon>
        <taxon>Rasamsonia</taxon>
    </lineage>
</organism>
<evidence type="ECO:0000313" key="1">
    <source>
        <dbReference type="EMBL" id="KKA19838.1"/>
    </source>
</evidence>
<comment type="caution">
    <text evidence="1">The sequence shown here is derived from an EMBL/GenBank/DDBJ whole genome shotgun (WGS) entry which is preliminary data.</text>
</comment>
<dbReference type="SUPFAM" id="SSF51735">
    <property type="entry name" value="NAD(P)-binding Rossmann-fold domains"/>
    <property type="match status" value="1"/>
</dbReference>
<dbReference type="Gene3D" id="3.40.50.720">
    <property type="entry name" value="NAD(P)-binding Rossmann-like Domain"/>
    <property type="match status" value="1"/>
</dbReference>
<proteinExistence type="predicted"/>
<reference evidence="1 2" key="1">
    <citation type="submission" date="2015-04" db="EMBL/GenBank/DDBJ databases">
        <authorList>
            <person name="Heijne W.H."/>
            <person name="Fedorova N.D."/>
            <person name="Nierman W.C."/>
            <person name="Vollebregt A.W."/>
            <person name="Zhao Z."/>
            <person name="Wu L."/>
            <person name="Kumar M."/>
            <person name="Stam H."/>
            <person name="van den Berg M.A."/>
            <person name="Pel H.J."/>
        </authorList>
    </citation>
    <scope>NUCLEOTIDE SEQUENCE [LARGE SCALE GENOMIC DNA]</scope>
    <source>
        <strain evidence="1 2">CBS 393.64</strain>
    </source>
</reference>
<dbReference type="PANTHER" id="PTHR43162">
    <property type="match status" value="1"/>
</dbReference>
<dbReference type="Proteomes" id="UP000053958">
    <property type="component" value="Unassembled WGS sequence"/>
</dbReference>
<dbReference type="AlphaFoldDB" id="A0A0F4YQE6"/>
<dbReference type="EMBL" id="LASV01000311">
    <property type="protein sequence ID" value="KKA19838.1"/>
    <property type="molecule type" value="Genomic_DNA"/>
</dbReference>